<sequence length="712" mass="73599">MSQFVKLEEPRAGIVRLVMARPPANLLVAPMRRELDACLAAVLARSDLRGILLAGTGGSFSMGLNPAQAEKPGEGPGLAELCARIDGANVPVVAELQGMVMGGGAELAIAAHYRVALHDVLIGLPDVMMGLPPQAGTTQRLPRVVGAEAALHLMLTGQSLSAPKAQRAGLLDAVVTADLPGAGLRLVGELIDAGVGPRPASDMPVPDFSVLGAAVARRRASLQANSPVLAPARIVDCVEAVALLPYQAGLAFEAAAVEECLGTQAADAMRHAFLAERRAQKQANDWMVRARKVSRVGIWGTGTAAAGLAAGMLAAGSTVRMAARDAGMLEQGVAAVDGLFEAALGARRIDKGGREAFWARFSGGTGISALGDCELVFEAGTGPWAARARDLASLGAALPRGAILAATGPLASGPALVRAARRPAETLWLHMPELVADGRLAELVITPATAPDTVAAVAALARRMNRLPLPAQDESPLLGVLVGALEAADTLVEEGASPYAVDAALRAWGFSAGPFQLADRLGLETVLALRARLADGGDPVRRPILLPGQLVAEGRPGRTGGRGYYLYPGSAPGGQPDPAVTAIIASAREVLGLSPRAIDAQEICLKVLAGMAQAGARLLRRGVVRRADDIDLVMVLGAGIVRWRGGPMHAADAGGLLVLRRALLQMAERPGRHEMWTPDPLIRDLIKTGRHFSDVRSGVAGTGILPDRLSPA</sequence>
<protein>
    <submittedName>
        <fullName evidence="17">3-hydroxyacyl-CoA dehydrogenase</fullName>
    </submittedName>
</protein>
<reference evidence="17 18" key="1">
    <citation type="submission" date="2019-03" db="EMBL/GenBank/DDBJ databases">
        <title>Genomic Encyclopedia of Type Strains, Phase IV (KMG-IV): sequencing the most valuable type-strain genomes for metagenomic binning, comparative biology and taxonomic classification.</title>
        <authorList>
            <person name="Goeker M."/>
        </authorList>
    </citation>
    <scope>NUCLEOTIDE SEQUENCE [LARGE SCALE GENOMIC DNA]</scope>
    <source>
        <strain evidence="17 18">DSM 24766</strain>
    </source>
</reference>
<comment type="catalytic activity">
    <reaction evidence="13">
        <text>a (3S)-3-hydroxyacyl-CoA + NAD(+) = a 3-oxoacyl-CoA + NADH + H(+)</text>
        <dbReference type="Rhea" id="RHEA:22432"/>
        <dbReference type="ChEBI" id="CHEBI:15378"/>
        <dbReference type="ChEBI" id="CHEBI:57318"/>
        <dbReference type="ChEBI" id="CHEBI:57540"/>
        <dbReference type="ChEBI" id="CHEBI:57945"/>
        <dbReference type="ChEBI" id="CHEBI:90726"/>
        <dbReference type="EC" id="1.1.1.35"/>
    </reaction>
</comment>
<dbReference type="AlphaFoldDB" id="A0A4R2RJD2"/>
<dbReference type="SUPFAM" id="SSF52096">
    <property type="entry name" value="ClpP/crotonase"/>
    <property type="match status" value="1"/>
</dbReference>
<keyword evidence="8" id="KW-0443">Lipid metabolism</keyword>
<dbReference type="InterPro" id="IPR018376">
    <property type="entry name" value="Enoyl-CoA_hyd/isom_CS"/>
</dbReference>
<feature type="domain" description="3-hydroxyacyl-CoA dehydrogenase NAD binding" evidence="16">
    <location>
        <begin position="296"/>
        <end position="473"/>
    </location>
</feature>
<dbReference type="Pfam" id="PF00725">
    <property type="entry name" value="3HCDH"/>
    <property type="match status" value="1"/>
</dbReference>
<dbReference type="GO" id="GO:0006635">
    <property type="term" value="P:fatty acid beta-oxidation"/>
    <property type="evidence" value="ECO:0007669"/>
    <property type="project" value="UniProtKB-UniPathway"/>
</dbReference>
<evidence type="ECO:0000256" key="7">
    <source>
        <dbReference type="ARBA" id="ARBA00023027"/>
    </source>
</evidence>
<evidence type="ECO:0000256" key="8">
    <source>
        <dbReference type="ARBA" id="ARBA00023098"/>
    </source>
</evidence>
<dbReference type="InterPro" id="IPR006176">
    <property type="entry name" value="3-OHacyl-CoA_DH_NAD-bd"/>
</dbReference>
<evidence type="ECO:0000259" key="15">
    <source>
        <dbReference type="Pfam" id="PF00725"/>
    </source>
</evidence>
<comment type="similarity">
    <text evidence="14">Belongs to the enoyl-CoA hydratase/isomerase family.</text>
</comment>
<comment type="caution">
    <text evidence="17">The sequence shown here is derived from an EMBL/GenBank/DDBJ whole genome shotgun (WGS) entry which is preliminary data.</text>
</comment>
<evidence type="ECO:0000256" key="2">
    <source>
        <dbReference type="ARBA" id="ARBA00005005"/>
    </source>
</evidence>
<dbReference type="UniPathway" id="UPA00659"/>
<evidence type="ECO:0000256" key="12">
    <source>
        <dbReference type="ARBA" id="ARBA00023268"/>
    </source>
</evidence>
<evidence type="ECO:0000313" key="17">
    <source>
        <dbReference type="EMBL" id="TCP63173.1"/>
    </source>
</evidence>
<evidence type="ECO:0000256" key="6">
    <source>
        <dbReference type="ARBA" id="ARBA00023002"/>
    </source>
</evidence>
<dbReference type="EMBL" id="SLXU01000001">
    <property type="protein sequence ID" value="TCP63173.1"/>
    <property type="molecule type" value="Genomic_DNA"/>
</dbReference>
<keyword evidence="10" id="KW-0413">Isomerase</keyword>
<evidence type="ECO:0000256" key="3">
    <source>
        <dbReference type="ARBA" id="ARBA00008750"/>
    </source>
</evidence>
<feature type="domain" description="3-hydroxyacyl-CoA dehydrogenase C-terminal" evidence="15">
    <location>
        <begin position="481"/>
        <end position="567"/>
    </location>
</feature>
<evidence type="ECO:0000256" key="10">
    <source>
        <dbReference type="ARBA" id="ARBA00023235"/>
    </source>
</evidence>
<dbReference type="InterPro" id="IPR006108">
    <property type="entry name" value="3HC_DH_C"/>
</dbReference>
<dbReference type="GO" id="GO:0070403">
    <property type="term" value="F:NAD+ binding"/>
    <property type="evidence" value="ECO:0007669"/>
    <property type="project" value="InterPro"/>
</dbReference>
<dbReference type="Gene3D" id="3.90.226.10">
    <property type="entry name" value="2-enoyl-CoA Hydratase, Chain A, domain 1"/>
    <property type="match status" value="1"/>
</dbReference>
<dbReference type="InterPro" id="IPR008927">
    <property type="entry name" value="6-PGluconate_DH-like_C_sf"/>
</dbReference>
<dbReference type="SUPFAM" id="SSF48179">
    <property type="entry name" value="6-phosphogluconate dehydrogenase C-terminal domain-like"/>
    <property type="match status" value="2"/>
</dbReference>
<comment type="subcellular location">
    <subcellularLocation>
        <location evidence="1">Peroxisome</location>
    </subcellularLocation>
</comment>
<dbReference type="CDD" id="cd06558">
    <property type="entry name" value="crotonase-like"/>
    <property type="match status" value="1"/>
</dbReference>
<dbReference type="Gene3D" id="1.10.1040.50">
    <property type="match status" value="1"/>
</dbReference>
<dbReference type="RefSeq" id="WP_132950110.1">
    <property type="nucleotide sequence ID" value="NZ_SLXU01000001.1"/>
</dbReference>
<comment type="pathway">
    <text evidence="2">Lipid metabolism; fatty acid beta-oxidation.</text>
</comment>
<name>A0A4R2RJD2_9RHOB</name>
<dbReference type="InterPro" id="IPR001753">
    <property type="entry name" value="Enoyl-CoA_hydra/iso"/>
</dbReference>
<evidence type="ECO:0000256" key="4">
    <source>
        <dbReference type="ARBA" id="ARBA00022832"/>
    </source>
</evidence>
<evidence type="ECO:0000259" key="16">
    <source>
        <dbReference type="Pfam" id="PF02737"/>
    </source>
</evidence>
<keyword evidence="5" id="KW-0442">Lipid degradation</keyword>
<keyword evidence="7" id="KW-0520">NAD</keyword>
<keyword evidence="6" id="KW-0560">Oxidoreductase</keyword>
<dbReference type="Proteomes" id="UP000295050">
    <property type="component" value="Unassembled WGS sequence"/>
</dbReference>
<dbReference type="SUPFAM" id="SSF51735">
    <property type="entry name" value="NAD(P)-binding Rossmann-fold domains"/>
    <property type="match status" value="1"/>
</dbReference>
<evidence type="ECO:0000313" key="18">
    <source>
        <dbReference type="Proteomes" id="UP000295050"/>
    </source>
</evidence>
<evidence type="ECO:0000256" key="11">
    <source>
        <dbReference type="ARBA" id="ARBA00023239"/>
    </source>
</evidence>
<evidence type="ECO:0000256" key="1">
    <source>
        <dbReference type="ARBA" id="ARBA00004275"/>
    </source>
</evidence>
<dbReference type="OrthoDB" id="9771883at2"/>
<proteinExistence type="inferred from homology"/>
<evidence type="ECO:0000256" key="5">
    <source>
        <dbReference type="ARBA" id="ARBA00022963"/>
    </source>
</evidence>
<comment type="similarity">
    <text evidence="3">In the N-terminal section; belongs to the enoyl-CoA hydratase/isomerase family.</text>
</comment>
<dbReference type="PROSITE" id="PS00166">
    <property type="entry name" value="ENOYL_COA_HYDRATASE"/>
    <property type="match status" value="1"/>
</dbReference>
<keyword evidence="9" id="KW-0576">Peroxisome</keyword>
<keyword evidence="18" id="KW-1185">Reference proteome</keyword>
<gene>
    <name evidence="17" type="ORF">EV663_101440</name>
</gene>
<dbReference type="Pfam" id="PF02737">
    <property type="entry name" value="3HCDH_N"/>
    <property type="match status" value="1"/>
</dbReference>
<keyword evidence="4" id="KW-0276">Fatty acid metabolism</keyword>
<dbReference type="GO" id="GO:0003857">
    <property type="term" value="F:(3S)-3-hydroxyacyl-CoA dehydrogenase (NAD+) activity"/>
    <property type="evidence" value="ECO:0007669"/>
    <property type="project" value="UniProtKB-EC"/>
</dbReference>
<keyword evidence="12" id="KW-0511">Multifunctional enzyme</keyword>
<dbReference type="InterPro" id="IPR036291">
    <property type="entry name" value="NAD(P)-bd_dom_sf"/>
</dbReference>
<dbReference type="Pfam" id="PF00378">
    <property type="entry name" value="ECH_1"/>
    <property type="match status" value="1"/>
</dbReference>
<organism evidence="17 18">
    <name type="scientific">Rhodovulum bhavnagarense</name>
    <dbReference type="NCBI Taxonomy" id="992286"/>
    <lineage>
        <taxon>Bacteria</taxon>
        <taxon>Pseudomonadati</taxon>
        <taxon>Pseudomonadota</taxon>
        <taxon>Alphaproteobacteria</taxon>
        <taxon>Rhodobacterales</taxon>
        <taxon>Paracoccaceae</taxon>
        <taxon>Rhodovulum</taxon>
    </lineage>
</organism>
<dbReference type="InterPro" id="IPR029045">
    <property type="entry name" value="ClpP/crotonase-like_dom_sf"/>
</dbReference>
<dbReference type="Gene3D" id="3.40.50.720">
    <property type="entry name" value="NAD(P)-binding Rossmann-like Domain"/>
    <property type="match status" value="1"/>
</dbReference>
<evidence type="ECO:0000256" key="13">
    <source>
        <dbReference type="ARBA" id="ARBA00049556"/>
    </source>
</evidence>
<dbReference type="GO" id="GO:0016853">
    <property type="term" value="F:isomerase activity"/>
    <property type="evidence" value="ECO:0007669"/>
    <property type="project" value="UniProtKB-KW"/>
</dbReference>
<evidence type="ECO:0000256" key="14">
    <source>
        <dbReference type="RuleBase" id="RU003707"/>
    </source>
</evidence>
<dbReference type="GO" id="GO:0004300">
    <property type="term" value="F:enoyl-CoA hydratase activity"/>
    <property type="evidence" value="ECO:0007669"/>
    <property type="project" value="UniProtKB-ARBA"/>
</dbReference>
<dbReference type="PANTHER" id="PTHR23309">
    <property type="entry name" value="3-HYDROXYACYL-COA DEHYROGENASE"/>
    <property type="match status" value="1"/>
</dbReference>
<accession>A0A4R2RJD2</accession>
<keyword evidence="11" id="KW-0456">Lyase</keyword>
<evidence type="ECO:0000256" key="9">
    <source>
        <dbReference type="ARBA" id="ARBA00023140"/>
    </source>
</evidence>